<sequence length="121" mass="13609">MGMRGGGNRASQALYRPGSGPLRKSGRSTDDLDNENISQEKPKSSSVQHRLKQSQLNRSNQSQNSPPSSQVENVTEKLNDLNINYRSITNIEQAQSSSQNNPGDSRRKIKNQNNNYMYQKK</sequence>
<feature type="compositionally biased region" description="Polar residues" evidence="1">
    <location>
        <begin position="86"/>
        <end position="103"/>
    </location>
</feature>
<accession>V9IMI7</accession>
<organism evidence="2">
    <name type="scientific">Apis cerana</name>
    <name type="common">Indian honeybee</name>
    <dbReference type="NCBI Taxonomy" id="7461"/>
    <lineage>
        <taxon>Eukaryota</taxon>
        <taxon>Metazoa</taxon>
        <taxon>Ecdysozoa</taxon>
        <taxon>Arthropoda</taxon>
        <taxon>Hexapoda</taxon>
        <taxon>Insecta</taxon>
        <taxon>Pterygota</taxon>
        <taxon>Neoptera</taxon>
        <taxon>Endopterygota</taxon>
        <taxon>Hymenoptera</taxon>
        <taxon>Apocrita</taxon>
        <taxon>Aculeata</taxon>
        <taxon>Apoidea</taxon>
        <taxon>Anthophila</taxon>
        <taxon>Apidae</taxon>
        <taxon>Apis</taxon>
    </lineage>
</organism>
<evidence type="ECO:0000313" key="2">
    <source>
        <dbReference type="EMBL" id="AEY61659.1"/>
    </source>
</evidence>
<feature type="compositionally biased region" description="Low complexity" evidence="1">
    <location>
        <begin position="111"/>
        <end position="121"/>
    </location>
</feature>
<gene>
    <name evidence="2" type="ORF">ACCB13482</name>
</gene>
<feature type="region of interest" description="Disordered" evidence="1">
    <location>
        <begin position="86"/>
        <end position="121"/>
    </location>
</feature>
<protein>
    <submittedName>
        <fullName evidence="2">Telomerase-binding protein EST1A</fullName>
    </submittedName>
</protein>
<feature type="region of interest" description="Disordered" evidence="1">
    <location>
        <begin position="1"/>
        <end position="73"/>
    </location>
</feature>
<dbReference type="AlphaFoldDB" id="V9IMI7"/>
<reference evidence="2" key="1">
    <citation type="submission" date="2011-11" db="EMBL/GenBank/DDBJ databases">
        <title>Decoding the brain transcriptome of the Eastern honeybee (Apis cerana) based on pyrosequencing.</title>
        <authorList>
            <person name="Sun L."/>
            <person name="Zheng H."/>
            <person name="Wang Y."/>
            <person name="Xie X."/>
            <person name="Zhu Y."/>
            <person name="Gu W."/>
            <person name="Wang S."/>
        </authorList>
    </citation>
    <scope>NUCLEOTIDE SEQUENCE</scope>
    <source>
        <tissue evidence="2">Brain</tissue>
    </source>
</reference>
<feature type="compositionally biased region" description="Low complexity" evidence="1">
    <location>
        <begin position="53"/>
        <end position="70"/>
    </location>
</feature>
<name>V9IMI7_APICE</name>
<proteinExistence type="evidence at transcript level"/>
<evidence type="ECO:0000256" key="1">
    <source>
        <dbReference type="SAM" id="MobiDB-lite"/>
    </source>
</evidence>
<dbReference type="EMBL" id="JR052261">
    <property type="protein sequence ID" value="AEY61659.1"/>
    <property type="molecule type" value="mRNA"/>
</dbReference>